<dbReference type="EMBL" id="FN595504">
    <property type="protein sequence ID" value="CCB49205.1"/>
    <property type="molecule type" value="Genomic_DNA"/>
</dbReference>
<gene>
    <name evidence="1" type="ordered locus">VIT_06s0009g00400</name>
</gene>
<proteinExistence type="predicted"/>
<name>F6HAE3_VITVI</name>
<dbReference type="HOGENOM" id="CLU_3431151_0_0_1"/>
<accession>F6HAE3</accession>
<sequence length="18" mass="2022">MDLHAPYTIQGMGMELSK</sequence>
<dbReference type="AlphaFoldDB" id="F6HAE3"/>
<evidence type="ECO:0000313" key="2">
    <source>
        <dbReference type="Proteomes" id="UP000009183"/>
    </source>
</evidence>
<protein>
    <submittedName>
        <fullName evidence="1">Uncharacterized protein</fullName>
    </submittedName>
</protein>
<dbReference type="InParanoid" id="F6HAE3"/>
<reference evidence="2" key="1">
    <citation type="journal article" date="2007" name="Nature">
        <title>The grapevine genome sequence suggests ancestral hexaploidization in major angiosperm phyla.</title>
        <authorList>
            <consortium name="The French-Italian Public Consortium for Grapevine Genome Characterization."/>
            <person name="Jaillon O."/>
            <person name="Aury J.-M."/>
            <person name="Noel B."/>
            <person name="Policriti A."/>
            <person name="Clepet C."/>
            <person name="Casagrande A."/>
            <person name="Choisne N."/>
            <person name="Aubourg S."/>
            <person name="Vitulo N."/>
            <person name="Jubin C."/>
            <person name="Vezzi A."/>
            <person name="Legeai F."/>
            <person name="Hugueney P."/>
            <person name="Dasilva C."/>
            <person name="Horner D."/>
            <person name="Mica E."/>
            <person name="Jublot D."/>
            <person name="Poulain J."/>
            <person name="Bruyere C."/>
            <person name="Billault A."/>
            <person name="Segurens B."/>
            <person name="Gouyvenoux M."/>
            <person name="Ugarte E."/>
            <person name="Cattonaro F."/>
            <person name="Anthouard V."/>
            <person name="Vico V."/>
            <person name="Del Fabbro C."/>
            <person name="Alaux M."/>
            <person name="Di Gaspero G."/>
            <person name="Dumas V."/>
            <person name="Felice N."/>
            <person name="Paillard S."/>
            <person name="Juman I."/>
            <person name="Moroldo M."/>
            <person name="Scalabrin S."/>
            <person name="Canaguier A."/>
            <person name="Le Clainche I."/>
            <person name="Malacrida G."/>
            <person name="Durand E."/>
            <person name="Pesole G."/>
            <person name="Laucou V."/>
            <person name="Chatelet P."/>
            <person name="Merdinoglu D."/>
            <person name="Delledonne M."/>
            <person name="Pezzotti M."/>
            <person name="Lecharny A."/>
            <person name="Scarpelli C."/>
            <person name="Artiguenave F."/>
            <person name="Pe M.E."/>
            <person name="Valle G."/>
            <person name="Morgante M."/>
            <person name="Caboche M."/>
            <person name="Adam-Blondon A.-F."/>
            <person name="Weissenbach J."/>
            <person name="Quetier F."/>
            <person name="Wincker P."/>
        </authorList>
    </citation>
    <scope>NUCLEOTIDE SEQUENCE [LARGE SCALE GENOMIC DNA]</scope>
    <source>
        <strain evidence="2">cv. Pinot noir / PN40024</strain>
    </source>
</reference>
<keyword evidence="2" id="KW-1185">Reference proteome</keyword>
<evidence type="ECO:0000313" key="1">
    <source>
        <dbReference type="EMBL" id="CCB49205.1"/>
    </source>
</evidence>
<dbReference type="Proteomes" id="UP000009183">
    <property type="component" value="Chromosome 6"/>
</dbReference>
<organism evidence="1 2">
    <name type="scientific">Vitis vinifera</name>
    <name type="common">Grape</name>
    <dbReference type="NCBI Taxonomy" id="29760"/>
    <lineage>
        <taxon>Eukaryota</taxon>
        <taxon>Viridiplantae</taxon>
        <taxon>Streptophyta</taxon>
        <taxon>Embryophyta</taxon>
        <taxon>Tracheophyta</taxon>
        <taxon>Spermatophyta</taxon>
        <taxon>Magnoliopsida</taxon>
        <taxon>eudicotyledons</taxon>
        <taxon>Gunneridae</taxon>
        <taxon>Pentapetalae</taxon>
        <taxon>rosids</taxon>
        <taxon>Vitales</taxon>
        <taxon>Vitaceae</taxon>
        <taxon>Viteae</taxon>
        <taxon>Vitis</taxon>
    </lineage>
</organism>